<accession>O67649</accession>
<keyword evidence="2" id="KW-1185">Reference proteome</keyword>
<name>O67649_AQUAE</name>
<protein>
    <submittedName>
        <fullName evidence="1">Uncharacterized protein</fullName>
    </submittedName>
</protein>
<sequence length="246" mass="28479">MEKRELKVKTLSEVRDYEIPILKETVFDIFGGLPQAFIGISGEAGAGKTQTLMRLMADIAKREPVLVVLTEQSPHRWKAIFKKYDTNHENVRVVFKYYMDQDFIKELSQREERIIVIDSISGAVSEQKARQVAKDLRSLVEWKNKWLVGALQVRKEGVAGGEGVEHMIEVSYEITYFQLKPQNKWLYEKLKPFGYEVGDYVRLIRNTFDKVRGVQNTNLVVVDISKKNGILEFRELGRKEGEVNHE</sequence>
<dbReference type="Proteomes" id="UP000000798">
    <property type="component" value="Chromosome"/>
</dbReference>
<evidence type="ECO:0000313" key="2">
    <source>
        <dbReference type="Proteomes" id="UP000000798"/>
    </source>
</evidence>
<dbReference type="Gene3D" id="3.40.50.300">
    <property type="entry name" value="P-loop containing nucleotide triphosphate hydrolases"/>
    <property type="match status" value="1"/>
</dbReference>
<dbReference type="InterPro" id="IPR027417">
    <property type="entry name" value="P-loop_NTPase"/>
</dbReference>
<dbReference type="InParanoid" id="O67649"/>
<gene>
    <name evidence="1" type="ordered locus">aq_1773</name>
</gene>
<organism evidence="1 2">
    <name type="scientific">Aquifex aeolicus (strain VF5)</name>
    <dbReference type="NCBI Taxonomy" id="224324"/>
    <lineage>
        <taxon>Bacteria</taxon>
        <taxon>Pseudomonadati</taxon>
        <taxon>Aquificota</taxon>
        <taxon>Aquificia</taxon>
        <taxon>Aquificales</taxon>
        <taxon>Aquificaceae</taxon>
        <taxon>Aquifex</taxon>
    </lineage>
</organism>
<reference evidence="1 2" key="1">
    <citation type="journal article" date="1998" name="Nature">
        <title>The complete genome of the hyperthermophilic bacterium Aquifex aeolicus.</title>
        <authorList>
            <person name="Deckert G."/>
            <person name="Warren P.V."/>
            <person name="Gaasterland T."/>
            <person name="Young W.G."/>
            <person name="Lenox A.L."/>
            <person name="Graham D.E."/>
            <person name="Overbeek R."/>
            <person name="Snead M.A."/>
            <person name="Keller M."/>
            <person name="Aujay M."/>
            <person name="Huber R."/>
            <person name="Feldman R.A."/>
            <person name="Short J.M."/>
            <person name="Olson G.J."/>
            <person name="Swanson R.V."/>
        </authorList>
    </citation>
    <scope>NUCLEOTIDE SEQUENCE [LARGE SCALE GENOMIC DNA]</scope>
    <source>
        <strain evidence="1 2">VF5</strain>
    </source>
</reference>
<dbReference type="RefSeq" id="WP_010881152.1">
    <property type="nucleotide sequence ID" value="NC_000918.1"/>
</dbReference>
<dbReference type="STRING" id="224324.aq_1773"/>
<dbReference type="EMBL" id="AE000657">
    <property type="protein sequence ID" value="AAC07612.1"/>
    <property type="molecule type" value="Genomic_DNA"/>
</dbReference>
<dbReference type="AlphaFoldDB" id="O67649"/>
<dbReference type="HOGENOM" id="CLU_1127263_0_0_0"/>
<dbReference type="EnsemblBacteria" id="AAC07612">
    <property type="protein sequence ID" value="AAC07612"/>
    <property type="gene ID" value="aq_1773"/>
</dbReference>
<dbReference type="PIR" id="G70452">
    <property type="entry name" value="G70452"/>
</dbReference>
<dbReference type="SUPFAM" id="SSF52540">
    <property type="entry name" value="P-loop containing nucleoside triphosphate hydrolases"/>
    <property type="match status" value="1"/>
</dbReference>
<dbReference type="KEGG" id="aae:aq_1773"/>
<evidence type="ECO:0000313" key="1">
    <source>
        <dbReference type="EMBL" id="AAC07612.1"/>
    </source>
</evidence>
<dbReference type="eggNOG" id="COG1066">
    <property type="taxonomic scope" value="Bacteria"/>
</dbReference>
<proteinExistence type="predicted"/>